<accession>A0A9W4XTX1</accession>
<organism evidence="2 3">
    <name type="scientific">Periconia digitata</name>
    <dbReference type="NCBI Taxonomy" id="1303443"/>
    <lineage>
        <taxon>Eukaryota</taxon>
        <taxon>Fungi</taxon>
        <taxon>Dikarya</taxon>
        <taxon>Ascomycota</taxon>
        <taxon>Pezizomycotina</taxon>
        <taxon>Dothideomycetes</taxon>
        <taxon>Pleosporomycetidae</taxon>
        <taxon>Pleosporales</taxon>
        <taxon>Massarineae</taxon>
        <taxon>Periconiaceae</taxon>
        <taxon>Periconia</taxon>
    </lineage>
</organism>
<evidence type="ECO:0000259" key="1">
    <source>
        <dbReference type="Pfam" id="PF17107"/>
    </source>
</evidence>
<dbReference type="InterPro" id="IPR053137">
    <property type="entry name" value="NLR-like"/>
</dbReference>
<comment type="caution">
    <text evidence="2">The sequence shown here is derived from an EMBL/GenBank/DDBJ whole genome shotgun (WGS) entry which is preliminary data.</text>
</comment>
<dbReference type="SUPFAM" id="SSF52540">
    <property type="entry name" value="P-loop containing nucleoside triphosphate hydrolases"/>
    <property type="match status" value="1"/>
</dbReference>
<dbReference type="EMBL" id="CAOQHR010000010">
    <property type="protein sequence ID" value="CAI6340520.1"/>
    <property type="molecule type" value="Genomic_DNA"/>
</dbReference>
<protein>
    <recommendedName>
        <fullName evidence="1">NACHT-NTPase and P-loop NTPases N-terminal domain-containing protein</fullName>
    </recommendedName>
</protein>
<sequence length="1003" mass="113615">MSGLEVVGTVASIIQIIDIGARVIKRINDYREKANTLPGTFYQIGVQLPIFIEVVRDTKLAIDENRLSDTARKALNPLITECNSQIRILDLIVHKVLPLDVYSTTDRLRKAYRSLKYESEVAQAETTLRKYIEAMSHQRIAASRNEGAIVSDPPRPSFVNKPFNRDADHVHRAALDWVITQTHRPNGTPRLALVGLGGVGKSQIALQYAYITKEVMPDVWIFWARASSVARLEADFRQIARALHLPGWDEKDTHIFQSVYEWLSNEANGRWVMIIDNADDPSVLTAPPPCGSTGFEEPNDTNSVSHSATAQIWDFLPTSSLGTILMTSRTKEVAFDLTGNHNHYTEVEEMTQTEAMELLTKKLRGEFAESDKLQLINRLGNMPLAISQAAAYISRRSPLITIADYVEKLDKGDEDAVTLLTESTTESHRERQRSHSIMKTWHLTFQYVRRASPTAARLLSLMCMFDRQGIEKSILIGQYDEKLEKEEEKSDQLSTIGPRRLWARVRKAMRRLKIDNDQIYGQTVFSDTPSAFIDDCATLSDFSLVKVTADGQGFALHRLVQFATQKWLEIHHELERWSGKFIVLLEKYYPKPDFDGWQACQNLFPHAMRAIRCMPPDVDILHTWLILILKVASFVQEIGLWTEAVDYNRLAIGWLVKLLGSEHEHTLQGIHQLGSALNARGDLEESETLLRQAWLDRQRLFGQENEDALSSARSLRLNLRKQGKLEEAVALDVLTRNIAKRKRAGRDQSREALPKPPEALDLTLNGQFAEAELIRRQTLDTRQKPWSEEALGDIENVVDLLTLQRKYREAASLLRESLAIQTRSNSADEDNIAATKAKLASVLACHGHYLEAEQLLRQLIATAPTVQASLNQQKELTHWQEYLGAVLARQGHFAEAETIGKQALDATEKILGKVDNRTLNAAHTLAEIMRLQGRYDEALALYKRAHPVAYLDRLDTDVIASHLHWMTDCVNDIRSIVKTEGGDETCWERMNKDDASLEFTYLA</sequence>
<keyword evidence="3" id="KW-1185">Reference proteome</keyword>
<dbReference type="PANTHER" id="PTHR46082:SF6">
    <property type="entry name" value="AAA+ ATPASE DOMAIN-CONTAINING PROTEIN-RELATED"/>
    <property type="match status" value="1"/>
</dbReference>
<dbReference type="Pfam" id="PF17107">
    <property type="entry name" value="SesA"/>
    <property type="match status" value="1"/>
</dbReference>
<dbReference type="Proteomes" id="UP001152607">
    <property type="component" value="Unassembled WGS sequence"/>
</dbReference>
<dbReference type="AlphaFoldDB" id="A0A9W4XTX1"/>
<dbReference type="Gene3D" id="3.40.50.300">
    <property type="entry name" value="P-loop containing nucleotide triphosphate hydrolases"/>
    <property type="match status" value="1"/>
</dbReference>
<dbReference type="OrthoDB" id="20872at2759"/>
<dbReference type="InterPro" id="IPR031352">
    <property type="entry name" value="SesA"/>
</dbReference>
<evidence type="ECO:0000313" key="2">
    <source>
        <dbReference type="EMBL" id="CAI6340520.1"/>
    </source>
</evidence>
<dbReference type="InterPro" id="IPR027417">
    <property type="entry name" value="P-loop_NTPase"/>
</dbReference>
<proteinExistence type="predicted"/>
<dbReference type="PANTHER" id="PTHR46082">
    <property type="entry name" value="ATP/GTP-BINDING PROTEIN-RELATED"/>
    <property type="match status" value="1"/>
</dbReference>
<name>A0A9W4XTX1_9PLEO</name>
<dbReference type="Pfam" id="PF13424">
    <property type="entry name" value="TPR_12"/>
    <property type="match status" value="1"/>
</dbReference>
<evidence type="ECO:0000313" key="3">
    <source>
        <dbReference type="Proteomes" id="UP001152607"/>
    </source>
</evidence>
<dbReference type="InterPro" id="IPR011990">
    <property type="entry name" value="TPR-like_helical_dom_sf"/>
</dbReference>
<dbReference type="SUPFAM" id="SSF48452">
    <property type="entry name" value="TPR-like"/>
    <property type="match status" value="2"/>
</dbReference>
<dbReference type="Gene3D" id="1.25.40.10">
    <property type="entry name" value="Tetratricopeptide repeat domain"/>
    <property type="match status" value="3"/>
</dbReference>
<reference evidence="2" key="1">
    <citation type="submission" date="2023-01" db="EMBL/GenBank/DDBJ databases">
        <authorList>
            <person name="Van Ghelder C."/>
            <person name="Rancurel C."/>
        </authorList>
    </citation>
    <scope>NUCLEOTIDE SEQUENCE</scope>
    <source>
        <strain evidence="2">CNCM I-4278</strain>
    </source>
</reference>
<gene>
    <name evidence="2" type="ORF">PDIGIT_LOCUS13698</name>
</gene>
<dbReference type="Pfam" id="PF13374">
    <property type="entry name" value="TPR_10"/>
    <property type="match status" value="1"/>
</dbReference>
<feature type="domain" description="NACHT-NTPase and P-loop NTPases N-terminal" evidence="1">
    <location>
        <begin position="10"/>
        <end position="132"/>
    </location>
</feature>